<feature type="region of interest" description="Disordered" evidence="1">
    <location>
        <begin position="1"/>
        <end position="24"/>
    </location>
</feature>
<evidence type="ECO:0000256" key="1">
    <source>
        <dbReference type="SAM" id="MobiDB-lite"/>
    </source>
</evidence>
<proteinExistence type="predicted"/>
<dbReference type="AlphaFoldDB" id="A0A2U3LMI0"/>
<dbReference type="Proteomes" id="UP000238916">
    <property type="component" value="Unassembled WGS sequence"/>
</dbReference>
<dbReference type="EMBL" id="OMOF01000590">
    <property type="protein sequence ID" value="SPF53039.1"/>
    <property type="molecule type" value="Genomic_DNA"/>
</dbReference>
<name>A0A2U3LMI0_9FIRM</name>
<evidence type="ECO:0000313" key="3">
    <source>
        <dbReference type="Proteomes" id="UP000238916"/>
    </source>
</evidence>
<organism evidence="2 3">
    <name type="scientific">Candidatus Desulfosporosinus infrequens</name>
    <dbReference type="NCBI Taxonomy" id="2043169"/>
    <lineage>
        <taxon>Bacteria</taxon>
        <taxon>Bacillati</taxon>
        <taxon>Bacillota</taxon>
        <taxon>Clostridia</taxon>
        <taxon>Eubacteriales</taxon>
        <taxon>Desulfitobacteriaceae</taxon>
        <taxon>Desulfosporosinus</taxon>
    </lineage>
</organism>
<evidence type="ECO:0000313" key="2">
    <source>
        <dbReference type="EMBL" id="SPF53039.1"/>
    </source>
</evidence>
<protein>
    <submittedName>
        <fullName evidence="2">Uncharacterized protein</fullName>
    </submittedName>
</protein>
<accession>A0A2U3LMI0</accession>
<gene>
    <name evidence="2" type="ORF">SBF1_630004</name>
</gene>
<sequence>MIRKPGDLPKVLTSSHNVGSGGDDGKVPTTEIFVVGTFIFL</sequence>
<reference evidence="3" key="1">
    <citation type="submission" date="2018-02" db="EMBL/GenBank/DDBJ databases">
        <authorList>
            <person name="Hausmann B."/>
        </authorList>
    </citation>
    <scope>NUCLEOTIDE SEQUENCE [LARGE SCALE GENOMIC DNA]</scope>
    <source>
        <strain evidence="3">Peat soil MAG SbF1</strain>
    </source>
</reference>